<protein>
    <submittedName>
        <fullName evidence="1">Uncharacterized protein</fullName>
    </submittedName>
</protein>
<name>A0A315Z7J2_SEDFL</name>
<reference evidence="1 2" key="1">
    <citation type="submission" date="2018-03" db="EMBL/GenBank/DDBJ databases">
        <title>Genomic Encyclopedia of Archaeal and Bacterial Type Strains, Phase II (KMG-II): from individual species to whole genera.</title>
        <authorList>
            <person name="Goeker M."/>
        </authorList>
    </citation>
    <scope>NUCLEOTIDE SEQUENCE [LARGE SCALE GENOMIC DNA]</scope>
    <source>
        <strain evidence="1 2">DSM 28229</strain>
    </source>
</reference>
<dbReference type="Proteomes" id="UP000245535">
    <property type="component" value="Unassembled WGS sequence"/>
</dbReference>
<dbReference type="AlphaFoldDB" id="A0A315Z7J2"/>
<dbReference type="RefSeq" id="WP_109621763.1">
    <property type="nucleotide sequence ID" value="NZ_QGDO01000007.1"/>
</dbReference>
<dbReference type="EMBL" id="QGDO01000007">
    <property type="protein sequence ID" value="PWJ38571.1"/>
    <property type="molecule type" value="Genomic_DNA"/>
</dbReference>
<evidence type="ECO:0000313" key="1">
    <source>
        <dbReference type="EMBL" id="PWJ38571.1"/>
    </source>
</evidence>
<proteinExistence type="predicted"/>
<keyword evidence="2" id="KW-1185">Reference proteome</keyword>
<comment type="caution">
    <text evidence="1">The sequence shown here is derived from an EMBL/GenBank/DDBJ whole genome shotgun (WGS) entry which is preliminary data.</text>
</comment>
<organism evidence="1 2">
    <name type="scientific">Sediminitomix flava</name>
    <dbReference type="NCBI Taxonomy" id="379075"/>
    <lineage>
        <taxon>Bacteria</taxon>
        <taxon>Pseudomonadati</taxon>
        <taxon>Bacteroidota</taxon>
        <taxon>Cytophagia</taxon>
        <taxon>Cytophagales</taxon>
        <taxon>Flammeovirgaceae</taxon>
        <taxon>Sediminitomix</taxon>
    </lineage>
</organism>
<sequence length="175" mass="20325">MKLSQFLIIDIGLLLGMLFPKKSKGQENYHKLSNEAPKVSEVVHSEIEENSFIIDHSKDIQEQIDNLNFHLSEVYGGYYNLHLLDIVNLPADEYEEISFFPFIIFKGKKKEIIEVNQEVNQEVVAVQPIPQRKKVEQAHQFYGPSSNDAFQSNTEQHTTFLIKSIPFKHKKHKRS</sequence>
<accession>A0A315Z7J2</accession>
<gene>
    <name evidence="1" type="ORF">BC781_107161</name>
</gene>
<evidence type="ECO:0000313" key="2">
    <source>
        <dbReference type="Proteomes" id="UP000245535"/>
    </source>
</evidence>